<reference evidence="14 15" key="1">
    <citation type="submission" date="2021-08" db="EMBL/GenBank/DDBJ databases">
        <title>Draft genome sequence of Spirulina subsalsa with high tolerance to salinity and hype-accumulation of phycocyanin.</title>
        <authorList>
            <person name="Pei H."/>
            <person name="Jiang L."/>
        </authorList>
    </citation>
    <scope>NUCLEOTIDE SEQUENCE [LARGE SCALE GENOMIC DNA]</scope>
    <source>
        <strain evidence="14 15">FACHB-351</strain>
    </source>
</reference>
<keyword evidence="10 12" id="KW-1133">Transmembrane helix</keyword>
<dbReference type="Pfam" id="PF12483">
    <property type="entry name" value="GIDE"/>
    <property type="match status" value="1"/>
</dbReference>
<evidence type="ECO:0000256" key="9">
    <source>
        <dbReference type="ARBA" id="ARBA00022833"/>
    </source>
</evidence>
<evidence type="ECO:0000313" key="15">
    <source>
        <dbReference type="Proteomes" id="UP001526426"/>
    </source>
</evidence>
<protein>
    <recommendedName>
        <fullName evidence="3">RING-type E3 ubiquitin transferase</fullName>
        <ecNumber evidence="3">2.3.2.27</ecNumber>
    </recommendedName>
</protein>
<dbReference type="Proteomes" id="UP001526426">
    <property type="component" value="Unassembled WGS sequence"/>
</dbReference>
<evidence type="ECO:0000256" key="5">
    <source>
        <dbReference type="ARBA" id="ARBA00022692"/>
    </source>
</evidence>
<dbReference type="PANTHER" id="PTHR47568:SF2">
    <property type="entry name" value="E3 UBIQUITIN-PROTEIN LIGASE SP1-RELATED"/>
    <property type="match status" value="1"/>
</dbReference>
<comment type="subcellular location">
    <subcellularLocation>
        <location evidence="2">Membrane</location>
        <topology evidence="2">Multi-pass membrane protein</topology>
    </subcellularLocation>
</comment>
<proteinExistence type="predicted"/>
<accession>A0ABT3L7T9</accession>
<keyword evidence="6" id="KW-0479">Metal-binding</keyword>
<dbReference type="RefSeq" id="WP_265265422.1">
    <property type="nucleotide sequence ID" value="NZ_JAIHOM010000077.1"/>
</dbReference>
<dbReference type="InterPro" id="IPR022170">
    <property type="entry name" value="MUL1-like"/>
</dbReference>
<evidence type="ECO:0000313" key="14">
    <source>
        <dbReference type="EMBL" id="MCW6037563.1"/>
    </source>
</evidence>
<evidence type="ECO:0000256" key="10">
    <source>
        <dbReference type="ARBA" id="ARBA00022989"/>
    </source>
</evidence>
<dbReference type="InterPro" id="IPR044231">
    <property type="entry name" value="SP1/SPL1"/>
</dbReference>
<evidence type="ECO:0000256" key="12">
    <source>
        <dbReference type="SAM" id="Phobius"/>
    </source>
</evidence>
<gene>
    <name evidence="14" type="ORF">K4A83_14945</name>
</gene>
<keyword evidence="11 12" id="KW-0472">Membrane</keyword>
<keyword evidence="4" id="KW-0808">Transferase</keyword>
<evidence type="ECO:0000256" key="1">
    <source>
        <dbReference type="ARBA" id="ARBA00000900"/>
    </source>
</evidence>
<comment type="caution">
    <text evidence="14">The sequence shown here is derived from an EMBL/GenBank/DDBJ whole genome shotgun (WGS) entry which is preliminary data.</text>
</comment>
<evidence type="ECO:0000256" key="7">
    <source>
        <dbReference type="ARBA" id="ARBA00022771"/>
    </source>
</evidence>
<evidence type="ECO:0000256" key="6">
    <source>
        <dbReference type="ARBA" id="ARBA00022723"/>
    </source>
</evidence>
<keyword evidence="8" id="KW-0833">Ubl conjugation pathway</keyword>
<evidence type="ECO:0000256" key="11">
    <source>
        <dbReference type="ARBA" id="ARBA00023136"/>
    </source>
</evidence>
<comment type="catalytic activity">
    <reaction evidence="1">
        <text>S-ubiquitinyl-[E2 ubiquitin-conjugating enzyme]-L-cysteine + [acceptor protein]-L-lysine = [E2 ubiquitin-conjugating enzyme]-L-cysteine + N(6)-ubiquitinyl-[acceptor protein]-L-lysine.</text>
        <dbReference type="EC" id="2.3.2.27"/>
    </reaction>
</comment>
<keyword evidence="9" id="KW-0862">Zinc</keyword>
<feature type="transmembrane region" description="Helical" evidence="12">
    <location>
        <begin position="247"/>
        <end position="266"/>
    </location>
</feature>
<dbReference type="PANTHER" id="PTHR47568">
    <property type="match status" value="1"/>
</dbReference>
<evidence type="ECO:0000256" key="3">
    <source>
        <dbReference type="ARBA" id="ARBA00012483"/>
    </source>
</evidence>
<keyword evidence="7" id="KW-0863">Zinc-finger</keyword>
<evidence type="ECO:0000256" key="4">
    <source>
        <dbReference type="ARBA" id="ARBA00022679"/>
    </source>
</evidence>
<feature type="domain" description="E3 Ubiquitin ligase MUL1-like" evidence="13">
    <location>
        <begin position="102"/>
        <end position="260"/>
    </location>
</feature>
<dbReference type="EMBL" id="JAIHOM010000077">
    <property type="protein sequence ID" value="MCW6037563.1"/>
    <property type="molecule type" value="Genomic_DNA"/>
</dbReference>
<keyword evidence="15" id="KW-1185">Reference proteome</keyword>
<name>A0ABT3L7T9_9CYAN</name>
<sequence>MILSIIGLVLIGVGIFGFFRRRTLKNHLLSLKLTASSTIAELQQMQQSITQELGQPGAFCELVKLRGKLHCKNPLTAELSQRSCVYYKSSITEKYETVEWENDSEGKRRKVRRTKTRKVNHNESQISFLLEDETGKIKINPNEAKIDAIQVVNRFEPANSQGLSISWGGVSLNLPTRFDSDYRTLGYQYEEEILPIDIEISVFGELRDQDNELVVKRPADKKQPFLISHKSQDEVVQDQEKELSNTIIWSTVCPILGVILLGIGLITGV</sequence>
<evidence type="ECO:0000256" key="2">
    <source>
        <dbReference type="ARBA" id="ARBA00004141"/>
    </source>
</evidence>
<organism evidence="14 15">
    <name type="scientific">Spirulina subsalsa FACHB-351</name>
    <dbReference type="NCBI Taxonomy" id="234711"/>
    <lineage>
        <taxon>Bacteria</taxon>
        <taxon>Bacillati</taxon>
        <taxon>Cyanobacteriota</taxon>
        <taxon>Cyanophyceae</taxon>
        <taxon>Spirulinales</taxon>
        <taxon>Spirulinaceae</taxon>
        <taxon>Spirulina</taxon>
    </lineage>
</organism>
<keyword evidence="5 12" id="KW-0812">Transmembrane</keyword>
<evidence type="ECO:0000256" key="8">
    <source>
        <dbReference type="ARBA" id="ARBA00022786"/>
    </source>
</evidence>
<dbReference type="EC" id="2.3.2.27" evidence="3"/>
<evidence type="ECO:0000259" key="13">
    <source>
        <dbReference type="Pfam" id="PF12483"/>
    </source>
</evidence>